<dbReference type="CDD" id="cd01949">
    <property type="entry name" value="GGDEF"/>
    <property type="match status" value="1"/>
</dbReference>
<dbReference type="InterPro" id="IPR035965">
    <property type="entry name" value="PAS-like_dom_sf"/>
</dbReference>
<dbReference type="InterPro" id="IPR000719">
    <property type="entry name" value="Prot_kinase_dom"/>
</dbReference>
<dbReference type="SMART" id="SM00220">
    <property type="entry name" value="S_TKc"/>
    <property type="match status" value="1"/>
</dbReference>
<dbReference type="InterPro" id="IPR003018">
    <property type="entry name" value="GAF"/>
</dbReference>
<name>A0A8J7FB01_9GAMM</name>
<dbReference type="Pfam" id="PF13191">
    <property type="entry name" value="AAA_16"/>
    <property type="match status" value="1"/>
</dbReference>
<evidence type="ECO:0000313" key="6">
    <source>
        <dbReference type="Proteomes" id="UP000640333"/>
    </source>
</evidence>
<dbReference type="Pfam" id="PF01590">
    <property type="entry name" value="GAF"/>
    <property type="match status" value="1"/>
</dbReference>
<dbReference type="InterPro" id="IPR027417">
    <property type="entry name" value="P-loop_NTPase"/>
</dbReference>
<dbReference type="FunFam" id="3.30.70.270:FF:000001">
    <property type="entry name" value="Diguanylate cyclase domain protein"/>
    <property type="match status" value="1"/>
</dbReference>
<accession>A0A8J7FB01</accession>
<dbReference type="RefSeq" id="WP_193951707.1">
    <property type="nucleotide sequence ID" value="NZ_JADEYS010000002.1"/>
</dbReference>
<feature type="domain" description="GGDEF" evidence="4">
    <location>
        <begin position="1632"/>
        <end position="1762"/>
    </location>
</feature>
<dbReference type="Gene3D" id="3.30.450.40">
    <property type="match status" value="1"/>
</dbReference>
<dbReference type="InterPro" id="IPR053159">
    <property type="entry name" value="Hybrid_Histidine_Kinase"/>
</dbReference>
<dbReference type="PANTHER" id="PTHR43642">
    <property type="entry name" value="HYBRID SIGNAL TRANSDUCTION HISTIDINE KINASE G"/>
    <property type="match status" value="1"/>
</dbReference>
<dbReference type="Pfam" id="PF00990">
    <property type="entry name" value="GGDEF"/>
    <property type="match status" value="1"/>
</dbReference>
<dbReference type="InterPro" id="IPR011009">
    <property type="entry name" value="Kinase-like_dom_sf"/>
</dbReference>
<dbReference type="EMBL" id="JADEYS010000002">
    <property type="protein sequence ID" value="MBE9396154.1"/>
    <property type="molecule type" value="Genomic_DNA"/>
</dbReference>
<proteinExistence type="predicted"/>
<dbReference type="CDD" id="cd00130">
    <property type="entry name" value="PAS"/>
    <property type="match status" value="1"/>
</dbReference>
<comment type="cofactor">
    <cofactor evidence="1">
        <name>Mg(2+)</name>
        <dbReference type="ChEBI" id="CHEBI:18420"/>
    </cofactor>
</comment>
<evidence type="ECO:0000256" key="2">
    <source>
        <dbReference type="ARBA" id="ARBA00004167"/>
    </source>
</evidence>
<dbReference type="PROSITE" id="PS50011">
    <property type="entry name" value="PROTEIN_KINASE_DOM"/>
    <property type="match status" value="1"/>
</dbReference>
<protein>
    <submittedName>
        <fullName evidence="5">Diguanylate cyclase</fullName>
    </submittedName>
</protein>
<dbReference type="Gene3D" id="3.30.450.20">
    <property type="entry name" value="PAS domain"/>
    <property type="match status" value="1"/>
</dbReference>
<comment type="subcellular location">
    <subcellularLocation>
        <location evidence="2">Membrane</location>
        <topology evidence="2">Single-pass membrane protein</topology>
    </subcellularLocation>
</comment>
<evidence type="ECO:0000313" key="5">
    <source>
        <dbReference type="EMBL" id="MBE9396154.1"/>
    </source>
</evidence>
<dbReference type="SMART" id="SM00065">
    <property type="entry name" value="GAF"/>
    <property type="match status" value="1"/>
</dbReference>
<reference evidence="5" key="1">
    <citation type="submission" date="2020-10" db="EMBL/GenBank/DDBJ databases">
        <title>Bacterium isolated from coastal waters sediment.</title>
        <authorList>
            <person name="Chen R.-J."/>
            <person name="Lu D.-C."/>
            <person name="Zhu K.-L."/>
            <person name="Du Z.-J."/>
        </authorList>
    </citation>
    <scope>NUCLEOTIDE SEQUENCE</scope>
    <source>
        <strain evidence="5">N1Y112</strain>
    </source>
</reference>
<dbReference type="SMART" id="SM00091">
    <property type="entry name" value="PAS"/>
    <property type="match status" value="1"/>
</dbReference>
<sequence>MVHTRSSSILSDDYLQLTPVGKEQDQTVFERSYLHRLPPFEVAAALKNENHILSYLNGSGAPYLHASEVNSRDTKTLLRTECRIPLNELSPLQLSLRQRLKIAVSMARALCEIHERDVLHLALRPATFLFSADFERAVLLDFCSARHVPKNTADLTGFRPVMAKPHFLAPEQGYQFSHTLDRRTDLYAFGCVLYWLFCGEAPFYGLNDDNAIGYAQIAQPLIIDIKTGVSEEPDARIERMSTALSAVLSALLEKEPSNRYQSCPGMLADLQAVLAYVPEQGAFSIRGQDCSDCLYIPQRLYGRNVETQALMQAFQRVAKGSSEAFLIAGYSGVGKSAVVNEVRLPVLQSNGLFVTGKFDQYRGGTPYSAIEQAFSQFIRTLLALPDIEVETWRDRLEIALKPNAQVLIDILPDLGCLLGPQPEPVPLGAEEQQNRFNRVFLQFVRVICTAHKPLVVFIDDLQWADLASINLLRMLMMDTENRYCLLLGAYRNNEVDDRHPFSRILQDLMAEQSRLSQIDLKPLPLRALHEVMRDTLGLPLAQIQSLGDLVYQKTAGNPFFFRQFLHELYQQELLVFDYSQNRWRWSESDIERQASTDNVIDLMIAKIGRLPQKTQRALMQASCIGARFPTDLVTEVDTANTTLDEILKPALDMGLIQHVHNMQGRPTKGELSFLHDRVQQAAYSMLDEQDRMQLHYRIGCLLLERFAEIDEDTADHRCFDLVSHFNCALALLNEQQREQVMALNLQAAKKAKSTSAYKIANEYLEYFFELAQSSSLVAQSVLFDAELERLECLYLAGEYECAERLRPSLEGRGENVDQTARVHVVLITQYTRVGQLDKAITQAQYALRDLNYPMPVEPTMDDVCAAIESVQQLLSETSFHQLSQKTPISNKKVLLQLDILMAMQPCCYNSGSLLFPLTILGLLRLTLTEGNSQHSSYVYMMYGLMCTKVLKDYDTAFEAAKYSRIVGESFPASPLIEGRLQMMLSNFVLPWQQPLMLSSHVRDAAYHQCLEQGDYYWGVHTYIFGFYADLMVCSSVETLLHRTEQVSITCERIKQPAQVYLSTLQCNLLKVLSGELDNQHSLDHVSGYEAEAQAYYVETNYMCGRYDRLLGRLLQSYLFGNYEEALKVSLSVELTPADLDEGIFHEAVYTQFNLLALLALKQVRPDAVREQWQSWFDQHWTLLQRWYAMNADNFAPGYYLVSAELAALEGKEINALDAFERAILSARDGGFALWQALANERMGKYRISCKQSTLGKAYLEESISLYHGWGAGAKAAELECFVRTLSPEHVISAGHRYDLHLISTATQELSRLLGEGELSQRMLSWATKVSGAQHAALYMWTDQGWSLKNVQQNGVDLDPIADVPIMPVAMLNYCRNSQSVLILDDALNKGDFVLDPYVTLSGSRSVLLIPLYHHDRLISVLHLDHRDTRNLFTAQRLRVLELLSNQFASSYHNSVLYGQLQTHNTVLENVVQSRTHELRQKSDHLEAVLDALPIPYVMTREEGSIIECNTLFMRHFGLTHDAISKTDVSTFYADPKDRKRMLEELSDQGQVIGFECQLQTLQGERCWGLFSATYIDVNDERRIFAAVSDISERKALEHQLLEQANTDPLTGVYNRRALLSLGNQLRNGSDEKPLCIAMIDLDHFKHLNDTYGHVAGDHVLKAFTEAVQRELREADLFGRLGGEEFAVILPDLDLERAAIVLERIRMMTEMLVVAFDQREMRLTMSAGLACWHTSETMTDVLGRADLCLYDAKQSGRNQIKAD</sequence>
<dbReference type="SUPFAM" id="SSF55785">
    <property type="entry name" value="PYP-like sensor domain (PAS domain)"/>
    <property type="match status" value="1"/>
</dbReference>
<comment type="caution">
    <text evidence="5">The sequence shown here is derived from an EMBL/GenBank/DDBJ whole genome shotgun (WGS) entry which is preliminary data.</text>
</comment>
<dbReference type="SMART" id="SM00267">
    <property type="entry name" value="GGDEF"/>
    <property type="match status" value="1"/>
</dbReference>
<dbReference type="Gene3D" id="1.10.510.10">
    <property type="entry name" value="Transferase(Phosphotransferase) domain 1"/>
    <property type="match status" value="1"/>
</dbReference>
<dbReference type="NCBIfam" id="TIGR00254">
    <property type="entry name" value="GGDEF"/>
    <property type="match status" value="1"/>
</dbReference>
<dbReference type="InterPro" id="IPR041664">
    <property type="entry name" value="AAA_16"/>
</dbReference>
<dbReference type="SUPFAM" id="SSF56112">
    <property type="entry name" value="Protein kinase-like (PK-like)"/>
    <property type="match status" value="1"/>
</dbReference>
<dbReference type="SUPFAM" id="SSF52540">
    <property type="entry name" value="P-loop containing nucleoside triphosphate hydrolases"/>
    <property type="match status" value="1"/>
</dbReference>
<dbReference type="GO" id="GO:0016020">
    <property type="term" value="C:membrane"/>
    <property type="evidence" value="ECO:0007669"/>
    <property type="project" value="UniProtKB-SubCell"/>
</dbReference>
<evidence type="ECO:0000259" key="3">
    <source>
        <dbReference type="PROSITE" id="PS50011"/>
    </source>
</evidence>
<evidence type="ECO:0000256" key="1">
    <source>
        <dbReference type="ARBA" id="ARBA00001946"/>
    </source>
</evidence>
<dbReference type="PANTHER" id="PTHR43642:SF1">
    <property type="entry name" value="HYBRID SIGNAL TRANSDUCTION HISTIDINE KINASE G"/>
    <property type="match status" value="1"/>
</dbReference>
<dbReference type="Pfam" id="PF00069">
    <property type="entry name" value="Pkinase"/>
    <property type="match status" value="1"/>
</dbReference>
<keyword evidence="6" id="KW-1185">Reference proteome</keyword>
<evidence type="ECO:0000259" key="4">
    <source>
        <dbReference type="PROSITE" id="PS50887"/>
    </source>
</evidence>
<dbReference type="InterPro" id="IPR000014">
    <property type="entry name" value="PAS"/>
</dbReference>
<dbReference type="SUPFAM" id="SSF55073">
    <property type="entry name" value="Nucleotide cyclase"/>
    <property type="match status" value="1"/>
</dbReference>
<dbReference type="Gene3D" id="3.30.70.270">
    <property type="match status" value="1"/>
</dbReference>
<dbReference type="SUPFAM" id="SSF55781">
    <property type="entry name" value="GAF domain-like"/>
    <property type="match status" value="1"/>
</dbReference>
<dbReference type="InterPro" id="IPR029787">
    <property type="entry name" value="Nucleotide_cyclase"/>
</dbReference>
<dbReference type="InterPro" id="IPR000160">
    <property type="entry name" value="GGDEF_dom"/>
</dbReference>
<dbReference type="NCBIfam" id="TIGR00229">
    <property type="entry name" value="sensory_box"/>
    <property type="match status" value="1"/>
</dbReference>
<gene>
    <name evidence="5" type="ORF">IOQ59_02640</name>
</gene>
<dbReference type="Pfam" id="PF13426">
    <property type="entry name" value="PAS_9"/>
    <property type="match status" value="1"/>
</dbReference>
<organism evidence="5 6">
    <name type="scientific">Pontibacterium sinense</name>
    <dbReference type="NCBI Taxonomy" id="2781979"/>
    <lineage>
        <taxon>Bacteria</taxon>
        <taxon>Pseudomonadati</taxon>
        <taxon>Pseudomonadota</taxon>
        <taxon>Gammaproteobacteria</taxon>
        <taxon>Oceanospirillales</taxon>
        <taxon>Oceanospirillaceae</taxon>
        <taxon>Pontibacterium</taxon>
    </lineage>
</organism>
<dbReference type="Gene3D" id="3.40.50.300">
    <property type="entry name" value="P-loop containing nucleotide triphosphate hydrolases"/>
    <property type="match status" value="1"/>
</dbReference>
<dbReference type="GO" id="GO:0004672">
    <property type="term" value="F:protein kinase activity"/>
    <property type="evidence" value="ECO:0007669"/>
    <property type="project" value="InterPro"/>
</dbReference>
<dbReference type="GO" id="GO:0005524">
    <property type="term" value="F:ATP binding"/>
    <property type="evidence" value="ECO:0007669"/>
    <property type="project" value="InterPro"/>
</dbReference>
<dbReference type="InterPro" id="IPR029016">
    <property type="entry name" value="GAF-like_dom_sf"/>
</dbReference>
<feature type="domain" description="Protein kinase" evidence="3">
    <location>
        <begin position="1"/>
        <end position="274"/>
    </location>
</feature>
<dbReference type="InterPro" id="IPR043128">
    <property type="entry name" value="Rev_trsase/Diguanyl_cyclase"/>
</dbReference>
<dbReference type="Proteomes" id="UP000640333">
    <property type="component" value="Unassembled WGS sequence"/>
</dbReference>
<dbReference type="PROSITE" id="PS50887">
    <property type="entry name" value="GGDEF"/>
    <property type="match status" value="1"/>
</dbReference>